<dbReference type="InterPro" id="IPR050587">
    <property type="entry name" value="GNT1/Glycosyltrans_8"/>
</dbReference>
<dbReference type="Proteomes" id="UP001224775">
    <property type="component" value="Unassembled WGS sequence"/>
</dbReference>
<comment type="caution">
    <text evidence="3">The sequence shown here is derived from an EMBL/GenBank/DDBJ whole genome shotgun (WGS) entry which is preliminary data.</text>
</comment>
<protein>
    <submittedName>
        <fullName evidence="3">Glycogenin</fullName>
        <ecNumber evidence="3">2.4.1.186</ecNumber>
    </submittedName>
</protein>
<dbReference type="AlphaFoldDB" id="A0AAD9D4J5"/>
<dbReference type="SUPFAM" id="SSF53448">
    <property type="entry name" value="Nucleotide-diphospho-sugar transferases"/>
    <property type="match status" value="1"/>
</dbReference>
<feature type="transmembrane region" description="Helical" evidence="2">
    <location>
        <begin position="20"/>
        <end position="46"/>
    </location>
</feature>
<gene>
    <name evidence="3" type="ORF">QTG54_015621</name>
</gene>
<dbReference type="PANTHER" id="PTHR11183">
    <property type="entry name" value="GLYCOGENIN SUBFAMILY MEMBER"/>
    <property type="match status" value="1"/>
</dbReference>
<proteinExistence type="predicted"/>
<evidence type="ECO:0000256" key="1">
    <source>
        <dbReference type="SAM" id="MobiDB-lite"/>
    </source>
</evidence>
<keyword evidence="2" id="KW-0812">Transmembrane</keyword>
<evidence type="ECO:0000313" key="3">
    <source>
        <dbReference type="EMBL" id="KAK1733766.1"/>
    </source>
</evidence>
<dbReference type="Gene3D" id="3.90.550.10">
    <property type="entry name" value="Spore Coat Polysaccharide Biosynthesis Protein SpsA, Chain A"/>
    <property type="match status" value="1"/>
</dbReference>
<feature type="region of interest" description="Disordered" evidence="1">
    <location>
        <begin position="70"/>
        <end position="90"/>
    </location>
</feature>
<dbReference type="EMBL" id="JATAAI010000045">
    <property type="protein sequence ID" value="KAK1733766.1"/>
    <property type="molecule type" value="Genomic_DNA"/>
</dbReference>
<dbReference type="InterPro" id="IPR029044">
    <property type="entry name" value="Nucleotide-diphossugar_trans"/>
</dbReference>
<dbReference type="EC" id="2.4.1.186" evidence="3"/>
<keyword evidence="3" id="KW-0328">Glycosyltransferase</keyword>
<evidence type="ECO:0000313" key="4">
    <source>
        <dbReference type="Proteomes" id="UP001224775"/>
    </source>
</evidence>
<sequence length="499" mass="56323">MPPPLRHNNNTSNSSSSGRIRISLSLTCLLVTAFSISLIGLVFQFIAVHRIGNKSNDHINHNAAAASSLMRGATTQNAPQQQNNKPPKKKPVIAYTVTITGCSEKNYSAKEATSLITQGAAVLQHSIHLAHTTTSSKYDYQMYAIIHPAATSCSVTPMKQLGYQVLVRNTPFHNSDIQTKFLRENIDGASCCGAKEFLKLYAYTLKEPVAVILDLDSLVLRPMDELFDVMLMEDENIGGDGQYDHHHDDARRKMVDQLPIHHRTTSSDGSNHKEDVSSSSLYNKRIDAFYTRDYNMINPGGEKYAGVQGGFLMLRPDEDVFAEYVDLVLQGNYIDGRGWGGKYGYFYGGAQVQGICSYYFGELHPEKGVELNRCRVNQMVDAPRFDMKMKEERYRDARGKCRDGREQCEDCRETDVKDIWSVHFTLCGKPWFCNSNLQPLCSKLHSEWFRIRRSYEESRSDDNGNELRSLPKLEGSYRPEIYHGYCTGGGERGYLPLKI</sequence>
<dbReference type="GO" id="GO:0008466">
    <property type="term" value="F:glycogenin glucosyltransferase activity"/>
    <property type="evidence" value="ECO:0007669"/>
    <property type="project" value="UniProtKB-EC"/>
</dbReference>
<accession>A0AAD9D4J5</accession>
<keyword evidence="2" id="KW-1133">Transmembrane helix</keyword>
<keyword evidence="4" id="KW-1185">Reference proteome</keyword>
<keyword evidence="2" id="KW-0472">Membrane</keyword>
<feature type="compositionally biased region" description="Low complexity" evidence="1">
    <location>
        <begin position="76"/>
        <end position="85"/>
    </location>
</feature>
<name>A0AAD9D4J5_9STRA</name>
<keyword evidence="3" id="KW-0808">Transferase</keyword>
<evidence type="ECO:0000256" key="2">
    <source>
        <dbReference type="SAM" id="Phobius"/>
    </source>
</evidence>
<reference evidence="3" key="1">
    <citation type="submission" date="2023-06" db="EMBL/GenBank/DDBJ databases">
        <title>Survivors Of The Sea: Transcriptome response of Skeletonema marinoi to long-term dormancy.</title>
        <authorList>
            <person name="Pinder M.I.M."/>
            <person name="Kourtchenko O."/>
            <person name="Robertson E.K."/>
            <person name="Larsson T."/>
            <person name="Maumus F."/>
            <person name="Osuna-Cruz C.M."/>
            <person name="Vancaester E."/>
            <person name="Stenow R."/>
            <person name="Vandepoele K."/>
            <person name="Ploug H."/>
            <person name="Bruchert V."/>
            <person name="Godhe A."/>
            <person name="Topel M."/>
        </authorList>
    </citation>
    <scope>NUCLEOTIDE SEQUENCE</scope>
    <source>
        <strain evidence="3">R05AC</strain>
    </source>
</reference>
<organism evidence="3 4">
    <name type="scientific">Skeletonema marinoi</name>
    <dbReference type="NCBI Taxonomy" id="267567"/>
    <lineage>
        <taxon>Eukaryota</taxon>
        <taxon>Sar</taxon>
        <taxon>Stramenopiles</taxon>
        <taxon>Ochrophyta</taxon>
        <taxon>Bacillariophyta</taxon>
        <taxon>Coscinodiscophyceae</taxon>
        <taxon>Thalassiosirophycidae</taxon>
        <taxon>Thalassiosirales</taxon>
        <taxon>Skeletonemataceae</taxon>
        <taxon>Skeletonema</taxon>
        <taxon>Skeletonema marinoi-dohrnii complex</taxon>
    </lineage>
</organism>